<comment type="similarity">
    <text evidence="1">Belongs to the 5'(3')-deoxyribonucleotidase family.</text>
</comment>
<keyword evidence="2" id="KW-0479">Metal-binding</keyword>
<gene>
    <name evidence="5" type="ORF">P43SY_003961</name>
</gene>
<dbReference type="PANTHER" id="PTHR12103">
    <property type="entry name" value="5'-NUCLEOTIDASE DOMAIN-CONTAINING"/>
    <property type="match status" value="1"/>
</dbReference>
<dbReference type="PANTHER" id="PTHR12103:SF12">
    <property type="entry name" value="FI20020P1"/>
    <property type="match status" value="1"/>
</dbReference>
<dbReference type="AlphaFoldDB" id="A0AAD5Q4I9"/>
<dbReference type="InterPro" id="IPR008380">
    <property type="entry name" value="HAD-SF_hydro_IG_5-nucl"/>
</dbReference>
<reference evidence="5" key="1">
    <citation type="submission" date="2021-12" db="EMBL/GenBank/DDBJ databases">
        <title>Prjna785345.</title>
        <authorList>
            <person name="Rujirawat T."/>
            <person name="Krajaejun T."/>
        </authorList>
    </citation>
    <scope>NUCLEOTIDE SEQUENCE</scope>
    <source>
        <strain evidence="5">Pi057C3</strain>
    </source>
</reference>
<dbReference type="GO" id="GO:0046872">
    <property type="term" value="F:metal ion binding"/>
    <property type="evidence" value="ECO:0007669"/>
    <property type="project" value="UniProtKB-KW"/>
</dbReference>
<evidence type="ECO:0000256" key="4">
    <source>
        <dbReference type="ARBA" id="ARBA00022842"/>
    </source>
</evidence>
<proteinExistence type="inferred from homology"/>
<keyword evidence="4" id="KW-0460">Magnesium</keyword>
<dbReference type="GO" id="GO:0008253">
    <property type="term" value="F:5'-nucleotidase activity"/>
    <property type="evidence" value="ECO:0007669"/>
    <property type="project" value="TreeGrafter"/>
</dbReference>
<dbReference type="InterPro" id="IPR036412">
    <property type="entry name" value="HAD-like_sf"/>
</dbReference>
<organism evidence="5 6">
    <name type="scientific">Pythium insidiosum</name>
    <name type="common">Pythiosis disease agent</name>
    <dbReference type="NCBI Taxonomy" id="114742"/>
    <lineage>
        <taxon>Eukaryota</taxon>
        <taxon>Sar</taxon>
        <taxon>Stramenopiles</taxon>
        <taxon>Oomycota</taxon>
        <taxon>Peronosporomycetes</taxon>
        <taxon>Pythiales</taxon>
        <taxon>Pythiaceae</taxon>
        <taxon>Pythium</taxon>
    </lineage>
</organism>
<keyword evidence="3" id="KW-0378">Hydrolase</keyword>
<evidence type="ECO:0000256" key="3">
    <source>
        <dbReference type="ARBA" id="ARBA00022801"/>
    </source>
</evidence>
<evidence type="ECO:0000313" key="5">
    <source>
        <dbReference type="EMBL" id="KAJ0397017.1"/>
    </source>
</evidence>
<dbReference type="EMBL" id="JAKCXM010000270">
    <property type="protein sequence ID" value="KAJ0397017.1"/>
    <property type="molecule type" value="Genomic_DNA"/>
</dbReference>
<comment type="caution">
    <text evidence="5">The sequence shown here is derived from an EMBL/GenBank/DDBJ whole genome shotgun (WGS) entry which is preliminary data.</text>
</comment>
<dbReference type="InterPro" id="IPR023214">
    <property type="entry name" value="HAD_sf"/>
</dbReference>
<evidence type="ECO:0000256" key="1">
    <source>
        <dbReference type="ARBA" id="ARBA00009589"/>
    </source>
</evidence>
<name>A0AAD5Q4I9_PYTIN</name>
<evidence type="ECO:0000313" key="6">
    <source>
        <dbReference type="Proteomes" id="UP001209570"/>
    </source>
</evidence>
<dbReference type="Pfam" id="PF05761">
    <property type="entry name" value="5_nucleotid"/>
    <property type="match status" value="2"/>
</dbReference>
<keyword evidence="6" id="KW-1185">Reference proteome</keyword>
<evidence type="ECO:0000256" key="2">
    <source>
        <dbReference type="ARBA" id="ARBA00022723"/>
    </source>
</evidence>
<dbReference type="Proteomes" id="UP001209570">
    <property type="component" value="Unassembled WGS sequence"/>
</dbReference>
<dbReference type="SUPFAM" id="SSF56784">
    <property type="entry name" value="HAD-like"/>
    <property type="match status" value="1"/>
</dbReference>
<accession>A0AAD5Q4I9</accession>
<protein>
    <submittedName>
        <fullName evidence="5">Uncharacterized protein</fullName>
    </submittedName>
</protein>
<dbReference type="Gene3D" id="3.40.50.1000">
    <property type="entry name" value="HAD superfamily/HAD-like"/>
    <property type="match status" value="1"/>
</dbReference>
<sequence length="470" mass="54591">MFFRLPSRAAHARRCFMARSAVAVPALPPAASAPLSTLSYLPKLKASIPAELATVRRLVDDYESAVTKFRPSEQSNANEVFANNHLRLANIDVVGFGAYTSHYDYTLCHYTEELQRLIYGMAREYLIKKYRYPSGIEALTFDPSFAIRGLTIDKEKGLLCKISSHQKLCYTGVYRGRHRLSREEIMDLYQGSRHISIEYRDHKMEPLNDLFSVAHACLFADVVQYLIDAGIEYEPIAIVEDVHAAISQVHTSGHMHKAVAKDLPRYVEPSPMLLPFLERIRLFDVVLVSARKPKFYTRNRSFRLLDIDQKQVQWQAVRELKPNHVYTQGSLQQLTRLTGWGGNRVLYIGELEDEIKVQRSPEYQHLAFQITSLEELMRKIQNELRTRNDHESPEFVWQLIDIHEQLQNKMEQMINTNFGSVFRADNYPSQFAFFVQRYVDIYSARLEHLLEYPTTHTFYPERASLPHERN</sequence>